<dbReference type="InterPro" id="IPR022442">
    <property type="entry name" value="SO_2930-like_dom"/>
</dbReference>
<dbReference type="AlphaFoldDB" id="A0A381XQC7"/>
<dbReference type="Pfam" id="PF03150">
    <property type="entry name" value="CCP_MauG"/>
    <property type="match status" value="1"/>
</dbReference>
<name>A0A381XQC7_9ZZZZ</name>
<keyword evidence="7" id="KW-0472">Membrane</keyword>
<keyword evidence="7" id="KW-1133">Transmembrane helix</keyword>
<dbReference type="Gene3D" id="1.10.760.10">
    <property type="entry name" value="Cytochrome c-like domain"/>
    <property type="match status" value="2"/>
</dbReference>
<dbReference type="SMART" id="SM00710">
    <property type="entry name" value="PbH1"/>
    <property type="match status" value="8"/>
</dbReference>
<keyword evidence="4" id="KW-0732">Signal</keyword>
<dbReference type="GO" id="GO:0046872">
    <property type="term" value="F:metal ion binding"/>
    <property type="evidence" value="ECO:0007669"/>
    <property type="project" value="UniProtKB-KW"/>
</dbReference>
<dbReference type="SUPFAM" id="SSF51126">
    <property type="entry name" value="Pectin lyase-like"/>
    <property type="match status" value="1"/>
</dbReference>
<dbReference type="NCBIfam" id="TIGR03805">
    <property type="entry name" value="beta_helix_1"/>
    <property type="match status" value="1"/>
</dbReference>
<evidence type="ECO:0000256" key="1">
    <source>
        <dbReference type="ARBA" id="ARBA00004196"/>
    </source>
</evidence>
<evidence type="ECO:0000259" key="8">
    <source>
        <dbReference type="PROSITE" id="PS51007"/>
    </source>
</evidence>
<accession>A0A381XQC7</accession>
<evidence type="ECO:0000313" key="9">
    <source>
        <dbReference type="EMBL" id="SVA66984.1"/>
    </source>
</evidence>
<keyword evidence="5" id="KW-0560">Oxidoreductase</keyword>
<sequence>MKRDSFGAALSLIILFLLSFIYLPLPGLDVPSGSSLDFDVENQGQGDGLFAQIRESRNLDRPFPEMPMREDNPQSREKVELGQLLYFDPILSGSNDISCAHCHHPDLGFSDNRGQSMGMGGTGIGPDRMGGAIIRRGSPTIWNAAFNHRQFWDGRAADLEDQATNPIQDKTEMAQDPHELVRELKAIPEYVRMFDRAFGGSKVPGVTFQNVSYAVAAFERTIISNNSRFDRYARGERTVLLDAERSGLNVFRSLKTRCFECHNIPTFANPDFKVVGVPDLERLAPDLGRGEIEGENYNRAFKVPTLRNVALTAPYMHNGVFQTLDEVLDFYSGGGGPGLGLDVPNVDDKIRSYTLTPRERSDLISFLHSLTDESAKPEIPKSVPSGLDVVPPLENQSPELAAFSERPNERPRTVFEKKRYVITVNEGQYIQDAIDIAESGDTVLVKPGIYHETLTMDISGITLLGEEEDGQRPILDGKHVLTDGMVGSGSDIEIRKFAVRNYTANGLMINGGTNVAFRDLYLYDTGLYGVYPVECVGVTIERCEVTKVRDAGIYVGQSRDIIVRNCVAYGNVAGIEIENSVDALVENNEVYNNTAGILVFLLPNNPSKISLNCKVVNNRVHDNNHENFGDEGAIVSLVPSGTGILVMAADEVEVADNEIRGNNTTGIGMVELDIVFGEGAIYDVDPLPDRNWIHDNILENNGLDPDPSVVELGLDGVDLLWDLSGAGNKWDQEASSKLPPLLPGSDWPDIARRVNWRLWKILSSL</sequence>
<dbReference type="InterPro" id="IPR039448">
    <property type="entry name" value="Beta_helix"/>
</dbReference>
<feature type="domain" description="Cytochrome c" evidence="8">
    <location>
        <begin position="77"/>
        <end position="195"/>
    </location>
</feature>
<protein>
    <recommendedName>
        <fullName evidence="8">Cytochrome c domain-containing protein</fullName>
    </recommendedName>
</protein>
<organism evidence="9">
    <name type="scientific">marine metagenome</name>
    <dbReference type="NCBI Taxonomy" id="408172"/>
    <lineage>
        <taxon>unclassified sequences</taxon>
        <taxon>metagenomes</taxon>
        <taxon>ecological metagenomes</taxon>
    </lineage>
</organism>
<dbReference type="PANTHER" id="PTHR30600">
    <property type="entry name" value="CYTOCHROME C PEROXIDASE-RELATED"/>
    <property type="match status" value="1"/>
</dbReference>
<evidence type="ECO:0000256" key="4">
    <source>
        <dbReference type="ARBA" id="ARBA00022729"/>
    </source>
</evidence>
<dbReference type="GO" id="GO:0020037">
    <property type="term" value="F:heme binding"/>
    <property type="evidence" value="ECO:0007669"/>
    <property type="project" value="InterPro"/>
</dbReference>
<dbReference type="InterPro" id="IPR009056">
    <property type="entry name" value="Cyt_c-like_dom"/>
</dbReference>
<dbReference type="PROSITE" id="PS51007">
    <property type="entry name" value="CYTC"/>
    <property type="match status" value="2"/>
</dbReference>
<gene>
    <name evidence="9" type="ORF">METZ01_LOCUS119838</name>
</gene>
<dbReference type="EMBL" id="UINC01016007">
    <property type="protein sequence ID" value="SVA66984.1"/>
    <property type="molecule type" value="Genomic_DNA"/>
</dbReference>
<keyword evidence="3" id="KW-0479">Metal-binding</keyword>
<evidence type="ECO:0000256" key="7">
    <source>
        <dbReference type="SAM" id="Phobius"/>
    </source>
</evidence>
<dbReference type="PANTHER" id="PTHR30600:SF10">
    <property type="entry name" value="BLL6722 PROTEIN"/>
    <property type="match status" value="1"/>
</dbReference>
<dbReference type="GO" id="GO:0004130">
    <property type="term" value="F:cytochrome-c peroxidase activity"/>
    <property type="evidence" value="ECO:0007669"/>
    <property type="project" value="TreeGrafter"/>
</dbReference>
<evidence type="ECO:0000256" key="3">
    <source>
        <dbReference type="ARBA" id="ARBA00022723"/>
    </source>
</evidence>
<dbReference type="InterPro" id="IPR004852">
    <property type="entry name" value="Di-haem_cyt_c_peroxidsae"/>
</dbReference>
<evidence type="ECO:0000256" key="2">
    <source>
        <dbReference type="ARBA" id="ARBA00022617"/>
    </source>
</evidence>
<evidence type="ECO:0000256" key="5">
    <source>
        <dbReference type="ARBA" id="ARBA00023002"/>
    </source>
</evidence>
<dbReference type="InterPro" id="IPR006626">
    <property type="entry name" value="PbH1"/>
</dbReference>
<dbReference type="Gene3D" id="2.160.20.10">
    <property type="entry name" value="Single-stranded right-handed beta-helix, Pectin lyase-like"/>
    <property type="match status" value="1"/>
</dbReference>
<evidence type="ECO:0000256" key="6">
    <source>
        <dbReference type="ARBA" id="ARBA00023004"/>
    </source>
</evidence>
<keyword evidence="2" id="KW-0349">Heme</keyword>
<dbReference type="SUPFAM" id="SSF46626">
    <property type="entry name" value="Cytochrome c"/>
    <property type="match status" value="2"/>
</dbReference>
<dbReference type="Pfam" id="PF13229">
    <property type="entry name" value="Beta_helix"/>
    <property type="match status" value="1"/>
</dbReference>
<proteinExistence type="predicted"/>
<reference evidence="9" key="1">
    <citation type="submission" date="2018-05" db="EMBL/GenBank/DDBJ databases">
        <authorList>
            <person name="Lanie J.A."/>
            <person name="Ng W.-L."/>
            <person name="Kazmierczak K.M."/>
            <person name="Andrzejewski T.M."/>
            <person name="Davidsen T.M."/>
            <person name="Wayne K.J."/>
            <person name="Tettelin H."/>
            <person name="Glass J.I."/>
            <person name="Rusch D."/>
            <person name="Podicherti R."/>
            <person name="Tsui H.-C.T."/>
            <person name="Winkler M.E."/>
        </authorList>
    </citation>
    <scope>NUCLEOTIDE SEQUENCE</scope>
</reference>
<dbReference type="GO" id="GO:0009055">
    <property type="term" value="F:electron transfer activity"/>
    <property type="evidence" value="ECO:0007669"/>
    <property type="project" value="InterPro"/>
</dbReference>
<dbReference type="InterPro" id="IPR036909">
    <property type="entry name" value="Cyt_c-like_dom_sf"/>
</dbReference>
<keyword evidence="6" id="KW-0408">Iron</keyword>
<dbReference type="GO" id="GO:0030313">
    <property type="term" value="C:cell envelope"/>
    <property type="evidence" value="ECO:0007669"/>
    <property type="project" value="UniProtKB-SubCell"/>
</dbReference>
<feature type="transmembrane region" description="Helical" evidence="7">
    <location>
        <begin position="7"/>
        <end position="25"/>
    </location>
</feature>
<dbReference type="InterPro" id="IPR012334">
    <property type="entry name" value="Pectin_lyas_fold"/>
</dbReference>
<comment type="subcellular location">
    <subcellularLocation>
        <location evidence="1">Cell envelope</location>
    </subcellularLocation>
</comment>
<feature type="domain" description="Cytochrome c" evidence="8">
    <location>
        <begin position="242"/>
        <end position="371"/>
    </location>
</feature>
<keyword evidence="7" id="KW-0812">Transmembrane</keyword>
<dbReference type="InterPro" id="IPR051395">
    <property type="entry name" value="Cytochrome_c_Peroxidase/MauG"/>
</dbReference>
<dbReference type="InterPro" id="IPR011050">
    <property type="entry name" value="Pectin_lyase_fold/virulence"/>
</dbReference>